<organism evidence="4">
    <name type="scientific">Echinostoma caproni</name>
    <dbReference type="NCBI Taxonomy" id="27848"/>
    <lineage>
        <taxon>Eukaryota</taxon>
        <taxon>Metazoa</taxon>
        <taxon>Spiralia</taxon>
        <taxon>Lophotrochozoa</taxon>
        <taxon>Platyhelminthes</taxon>
        <taxon>Trematoda</taxon>
        <taxon>Digenea</taxon>
        <taxon>Plagiorchiida</taxon>
        <taxon>Echinostomata</taxon>
        <taxon>Echinostomatoidea</taxon>
        <taxon>Echinostomatidae</taxon>
        <taxon>Echinostoma</taxon>
    </lineage>
</organism>
<protein>
    <submittedName>
        <fullName evidence="4">TPR_REGION domain-containing protein</fullName>
    </submittedName>
</protein>
<accession>A0A183AW54</accession>
<dbReference type="OrthoDB" id="7103806at2759"/>
<proteinExistence type="predicted"/>
<dbReference type="EMBL" id="UZAN01050359">
    <property type="protein sequence ID" value="VDP88169.1"/>
    <property type="molecule type" value="Genomic_DNA"/>
</dbReference>
<dbReference type="InterPro" id="IPR011990">
    <property type="entry name" value="TPR-like_helical_dom_sf"/>
</dbReference>
<dbReference type="InterPro" id="IPR042476">
    <property type="entry name" value="APPBP2"/>
</dbReference>
<dbReference type="GO" id="GO:0006886">
    <property type="term" value="P:intracellular protein transport"/>
    <property type="evidence" value="ECO:0007669"/>
    <property type="project" value="InterPro"/>
</dbReference>
<dbReference type="WBParaSite" id="ECPE_0001122401-mRNA-1">
    <property type="protein sequence ID" value="ECPE_0001122401-mRNA-1"/>
    <property type="gene ID" value="ECPE_0001122401"/>
</dbReference>
<feature type="transmembrane region" description="Helical" evidence="1">
    <location>
        <begin position="12"/>
        <end position="30"/>
    </location>
</feature>
<evidence type="ECO:0000256" key="1">
    <source>
        <dbReference type="SAM" id="Phobius"/>
    </source>
</evidence>
<dbReference type="Pfam" id="PF13374">
    <property type="entry name" value="TPR_10"/>
    <property type="match status" value="1"/>
</dbReference>
<dbReference type="GO" id="GO:1990756">
    <property type="term" value="F:ubiquitin-like ligase-substrate adaptor activity"/>
    <property type="evidence" value="ECO:0007669"/>
    <property type="project" value="TreeGrafter"/>
</dbReference>
<reference evidence="4" key="1">
    <citation type="submission" date="2016-06" db="UniProtKB">
        <authorList>
            <consortium name="WormBaseParasite"/>
        </authorList>
    </citation>
    <scope>IDENTIFICATION</scope>
</reference>
<reference evidence="2 3" key="2">
    <citation type="submission" date="2018-11" db="EMBL/GenBank/DDBJ databases">
        <authorList>
            <consortium name="Pathogen Informatics"/>
        </authorList>
    </citation>
    <scope>NUCLEOTIDE SEQUENCE [LARGE SCALE GENOMIC DNA]</scope>
    <source>
        <strain evidence="2 3">Egypt</strain>
    </source>
</reference>
<dbReference type="SUPFAM" id="SSF48452">
    <property type="entry name" value="TPR-like"/>
    <property type="match status" value="1"/>
</dbReference>
<dbReference type="GO" id="GO:0031462">
    <property type="term" value="C:Cul2-RING ubiquitin ligase complex"/>
    <property type="evidence" value="ECO:0007669"/>
    <property type="project" value="TreeGrafter"/>
</dbReference>
<keyword evidence="1" id="KW-1133">Transmembrane helix</keyword>
<dbReference type="PANTHER" id="PTHR46575">
    <property type="entry name" value="AMYLOID PROTEIN-BINDING PROTEIN 2"/>
    <property type="match status" value="1"/>
</dbReference>
<name>A0A183AW54_9TREM</name>
<keyword evidence="1" id="KW-0812">Transmembrane</keyword>
<dbReference type="AlphaFoldDB" id="A0A183AW54"/>
<dbReference type="Proteomes" id="UP000272942">
    <property type="component" value="Unassembled WGS sequence"/>
</dbReference>
<keyword evidence="3" id="KW-1185">Reference proteome</keyword>
<dbReference type="Gene3D" id="1.25.40.10">
    <property type="entry name" value="Tetratricopeptide repeat domain"/>
    <property type="match status" value="1"/>
</dbReference>
<sequence length="360" mass="41358">MDGVNWSSRVYGTSNLIYANLLLEYGCLLLNTDKTRKAAQVYVIGFALTLSCLPGASVMSALALEAIAYAHYVLEYTTGDFNYAFKCADVASLILHRLNHQDCMQTASANRVKALIIEEIAIDANDPRRFKQAEELHIQSLRHCEKTYGERNIQTAKHYGNLGRLYQSMQLYERAELNHRKAIAIKTELLGESDFEVGLSLGHLASLYNYDMERYQDAEALHLKSIEISRRVFGPTYSGLEYEYRGLQRVYHHLGLPERREYYMELRRDWHTKRERLSQNPESADQIDELTSAEQMPNVRTLWTELLQLFTEYERKFSQFFRGFPYPNSVNDVPSGSKSVLLNTVAKVSPTLETSRSTGY</sequence>
<dbReference type="GO" id="GO:0043161">
    <property type="term" value="P:proteasome-mediated ubiquitin-dependent protein catabolic process"/>
    <property type="evidence" value="ECO:0007669"/>
    <property type="project" value="TreeGrafter"/>
</dbReference>
<evidence type="ECO:0000313" key="3">
    <source>
        <dbReference type="Proteomes" id="UP000272942"/>
    </source>
</evidence>
<feature type="transmembrane region" description="Helical" evidence="1">
    <location>
        <begin position="42"/>
        <end position="64"/>
    </location>
</feature>
<dbReference type="PANTHER" id="PTHR46575:SF1">
    <property type="entry name" value="AMYLOID PROTEIN-BINDING PROTEIN 2"/>
    <property type="match status" value="1"/>
</dbReference>
<dbReference type="Pfam" id="PF13424">
    <property type="entry name" value="TPR_12"/>
    <property type="match status" value="1"/>
</dbReference>
<evidence type="ECO:0000313" key="4">
    <source>
        <dbReference type="WBParaSite" id="ECPE_0001122401-mRNA-1"/>
    </source>
</evidence>
<evidence type="ECO:0000313" key="2">
    <source>
        <dbReference type="EMBL" id="VDP88169.1"/>
    </source>
</evidence>
<gene>
    <name evidence="2" type="ORF">ECPE_LOCUS11189</name>
</gene>
<keyword evidence="1" id="KW-0472">Membrane</keyword>